<evidence type="ECO:0000256" key="3">
    <source>
        <dbReference type="ARBA" id="ARBA00012757"/>
    </source>
</evidence>
<dbReference type="PANTHER" id="PTHR31616">
    <property type="entry name" value="TREHALASE"/>
    <property type="match status" value="1"/>
</dbReference>
<dbReference type="EMBL" id="CADCVL010000182">
    <property type="protein sequence ID" value="CAA9476046.1"/>
    <property type="molecule type" value="Genomic_DNA"/>
</dbReference>
<evidence type="ECO:0000256" key="6">
    <source>
        <dbReference type="ARBA" id="ARBA00023277"/>
    </source>
</evidence>
<evidence type="ECO:0000256" key="1">
    <source>
        <dbReference type="ARBA" id="ARBA00001576"/>
    </source>
</evidence>
<dbReference type="Pfam" id="PF00723">
    <property type="entry name" value="Glyco_hydro_15"/>
    <property type="match status" value="1"/>
</dbReference>
<protein>
    <recommendedName>
        <fullName evidence="4">Trehalase</fullName>
        <ecNumber evidence="3">3.2.1.28</ecNumber>
    </recommendedName>
    <alternativeName>
        <fullName evidence="8">Alpha,alpha-trehalase</fullName>
    </alternativeName>
    <alternativeName>
        <fullName evidence="9">Alpha,alpha-trehalose glucohydrolase</fullName>
    </alternativeName>
</protein>
<evidence type="ECO:0000256" key="7">
    <source>
        <dbReference type="ARBA" id="ARBA00023295"/>
    </source>
</evidence>
<name>A0A6J4RS34_9ACTN</name>
<keyword evidence="5 15" id="KW-0378">Hydrolase</keyword>
<dbReference type="GO" id="GO:0004555">
    <property type="term" value="F:alpha,alpha-trehalase activity"/>
    <property type="evidence" value="ECO:0007669"/>
    <property type="project" value="UniProtKB-EC"/>
</dbReference>
<dbReference type="InterPro" id="IPR012341">
    <property type="entry name" value="6hp_glycosidase-like_sf"/>
</dbReference>
<proteinExistence type="inferred from homology"/>
<dbReference type="GO" id="GO:0005993">
    <property type="term" value="P:trehalose catabolic process"/>
    <property type="evidence" value="ECO:0007669"/>
    <property type="project" value="UniProtKB-ARBA"/>
</dbReference>
<evidence type="ECO:0000256" key="11">
    <source>
        <dbReference type="ARBA" id="ARBA00060615"/>
    </source>
</evidence>
<evidence type="ECO:0000259" key="13">
    <source>
        <dbReference type="Pfam" id="PF00723"/>
    </source>
</evidence>
<feature type="domain" description="Trehalase-like N-terminal" evidence="14">
    <location>
        <begin position="2"/>
        <end position="148"/>
    </location>
</feature>
<evidence type="ECO:0000256" key="2">
    <source>
        <dbReference type="ARBA" id="ARBA00006188"/>
    </source>
</evidence>
<evidence type="ECO:0000256" key="8">
    <source>
        <dbReference type="ARBA" id="ARBA00030473"/>
    </source>
</evidence>
<keyword evidence="7 15" id="KW-0326">Glycosidase</keyword>
<gene>
    <name evidence="15" type="ORF">AVDCRST_MAG65-1122</name>
</gene>
<dbReference type="FunFam" id="1.50.10.10:FF:000005">
    <property type="entry name" value="Glycosyl hydrolase, glucoamylase"/>
    <property type="match status" value="1"/>
</dbReference>
<comment type="pathway">
    <text evidence="11">Glycan degradation; trehalose degradation; D-glucose from alpha,alpha-trehalose: step 1/1.</text>
</comment>
<dbReference type="PANTHER" id="PTHR31616:SF0">
    <property type="entry name" value="GLUCAN 1,4-ALPHA-GLUCOSIDASE"/>
    <property type="match status" value="1"/>
</dbReference>
<comment type="similarity">
    <text evidence="2">Belongs to the glycosyl hydrolase 15 family.</text>
</comment>
<dbReference type="EC" id="3.2.1.28" evidence="3"/>
<dbReference type="SUPFAM" id="SSF48208">
    <property type="entry name" value="Six-hairpin glycosidases"/>
    <property type="match status" value="1"/>
</dbReference>
<organism evidence="15">
    <name type="scientific">uncultured Solirubrobacteraceae bacterium</name>
    <dbReference type="NCBI Taxonomy" id="1162706"/>
    <lineage>
        <taxon>Bacteria</taxon>
        <taxon>Bacillati</taxon>
        <taxon>Actinomycetota</taxon>
        <taxon>Thermoleophilia</taxon>
        <taxon>Solirubrobacterales</taxon>
        <taxon>Solirubrobacteraceae</taxon>
        <taxon>environmental samples</taxon>
    </lineage>
</organism>
<evidence type="ECO:0000256" key="12">
    <source>
        <dbReference type="SAM" id="MobiDB-lite"/>
    </source>
</evidence>
<comment type="cofactor">
    <cofactor evidence="10">
        <name>phosphate</name>
        <dbReference type="ChEBI" id="CHEBI:43474"/>
    </cofactor>
</comment>
<keyword evidence="6" id="KW-0119">Carbohydrate metabolism</keyword>
<accession>A0A6J4RS34</accession>
<dbReference type="Gene3D" id="1.50.10.10">
    <property type="match status" value="1"/>
</dbReference>
<reference evidence="15" key="1">
    <citation type="submission" date="2020-02" db="EMBL/GenBank/DDBJ databases">
        <authorList>
            <person name="Meier V. D."/>
        </authorList>
    </citation>
    <scope>NUCLEOTIDE SEQUENCE</scope>
    <source>
        <strain evidence="15">AVDCRST_MAG65</strain>
    </source>
</reference>
<dbReference type="Pfam" id="PF19291">
    <property type="entry name" value="TREH_N"/>
    <property type="match status" value="1"/>
</dbReference>
<dbReference type="InterPro" id="IPR011613">
    <property type="entry name" value="GH15-like"/>
</dbReference>
<evidence type="ECO:0000256" key="5">
    <source>
        <dbReference type="ARBA" id="ARBA00022801"/>
    </source>
</evidence>
<evidence type="ECO:0000259" key="14">
    <source>
        <dbReference type="Pfam" id="PF19291"/>
    </source>
</evidence>
<feature type="region of interest" description="Disordered" evidence="12">
    <location>
        <begin position="585"/>
        <end position="608"/>
    </location>
</feature>
<feature type="domain" description="GH15-like" evidence="13">
    <location>
        <begin position="218"/>
        <end position="580"/>
    </location>
</feature>
<comment type="catalytic activity">
    <reaction evidence="1">
        <text>alpha,alpha-trehalose + H2O = alpha-D-glucose + beta-D-glucose</text>
        <dbReference type="Rhea" id="RHEA:32675"/>
        <dbReference type="ChEBI" id="CHEBI:15377"/>
        <dbReference type="ChEBI" id="CHEBI:15903"/>
        <dbReference type="ChEBI" id="CHEBI:16551"/>
        <dbReference type="ChEBI" id="CHEBI:17925"/>
        <dbReference type="EC" id="3.2.1.28"/>
    </reaction>
</comment>
<evidence type="ECO:0000256" key="4">
    <source>
        <dbReference type="ARBA" id="ARBA00019905"/>
    </source>
</evidence>
<dbReference type="AlphaFoldDB" id="A0A6J4RS34"/>
<sequence>MALPIEDYAMIGDTQTAGLVGRDGSLDWLCLPRFDSPAPFAALLGNDGHGHWRLAPAGRIERMERRYRPDTLVLETDFHTPEGVVTLIDCMPPRAQAPDVIRLVRGVRGRVPMRMRLVMRFDYGHVMPWVRRQDGRLLAVAGPDALTLTTDIPVHGENFATVGDFEVSPGEEVGFHLVWHPSHLPAPPALNPAAEIAATERWWQDWASGCTYDGPWAEHVRRSLITLKGLTYGPTGGIVAAPTSSLPEKLGGVRNWDYRYCWVRDATLALMALLDAGFRTEAVAWRDWLLRAVAGSPSEMQIMYGPAGERRLTELTLDWLPGYERSAPVRIGNAASSQFQLDVYGELMDALHQARMAGVEPEPAAWRVQRALMDFLETAWPGPDEGIWEMRGPRRHFVHSKVMAWVAFDRAIRSAELSGLEGPVDSWRREREEIHREVCERGWDSERGTFTQSYDSDALDASLLMIPQVGFLPPDDPRVAGTIDAVQRELCVDGFVLRYPTEIAQDGLPPGEGAFLPCTFWLADALSLTGRHDEAVALFERLLALTNDVGLLAEEYDTASGRQVGNFPQAFSHIGLVNTAMNLAQGQPTPARERAGEAAPGPQEATAT</sequence>
<evidence type="ECO:0000256" key="10">
    <source>
        <dbReference type="ARBA" id="ARBA00053030"/>
    </source>
</evidence>
<dbReference type="InterPro" id="IPR008928">
    <property type="entry name" value="6-hairpin_glycosidase_sf"/>
</dbReference>
<evidence type="ECO:0000256" key="9">
    <source>
        <dbReference type="ARBA" id="ARBA00031637"/>
    </source>
</evidence>
<dbReference type="InterPro" id="IPR045582">
    <property type="entry name" value="Trehalase-like_N"/>
</dbReference>
<evidence type="ECO:0000313" key="15">
    <source>
        <dbReference type="EMBL" id="CAA9476046.1"/>
    </source>
</evidence>